<dbReference type="InterPro" id="IPR011990">
    <property type="entry name" value="TPR-like_helical_dom_sf"/>
</dbReference>
<proteinExistence type="inferred from homology"/>
<dbReference type="GO" id="GO:0015035">
    <property type="term" value="F:protein-disulfide reductase activity"/>
    <property type="evidence" value="ECO:0007669"/>
    <property type="project" value="UniProtKB-UniRule"/>
</dbReference>
<name>A0A2W5A408_9BACT</name>
<dbReference type="GO" id="GO:0005829">
    <property type="term" value="C:cytosol"/>
    <property type="evidence" value="ECO:0007669"/>
    <property type="project" value="TreeGrafter"/>
</dbReference>
<comment type="caution">
    <text evidence="9">The sequence shown here is derived from an EMBL/GenBank/DDBJ whole genome shotgun (WGS) entry which is preliminary data.</text>
</comment>
<dbReference type="PROSITE" id="PS51352">
    <property type="entry name" value="THIOREDOXIN_2"/>
    <property type="match status" value="1"/>
</dbReference>
<feature type="region of interest" description="Disordered" evidence="7">
    <location>
        <begin position="1"/>
        <end position="21"/>
    </location>
</feature>
<dbReference type="Gene3D" id="1.25.40.10">
    <property type="entry name" value="Tetratricopeptide repeat domain"/>
    <property type="match status" value="2"/>
</dbReference>
<dbReference type="Proteomes" id="UP000249557">
    <property type="component" value="Unassembled WGS sequence"/>
</dbReference>
<dbReference type="FunFam" id="3.40.30.10:FF:000001">
    <property type="entry name" value="Thioredoxin"/>
    <property type="match status" value="1"/>
</dbReference>
<dbReference type="EMBL" id="QFNK01000069">
    <property type="protein sequence ID" value="PZO87189.1"/>
    <property type="molecule type" value="Genomic_DNA"/>
</dbReference>
<dbReference type="Gene3D" id="3.40.30.10">
    <property type="entry name" value="Glutaredoxin"/>
    <property type="match status" value="1"/>
</dbReference>
<dbReference type="SUPFAM" id="SSF52833">
    <property type="entry name" value="Thioredoxin-like"/>
    <property type="match status" value="1"/>
</dbReference>
<dbReference type="PRINTS" id="PR00421">
    <property type="entry name" value="THIOREDOXIN"/>
</dbReference>
<evidence type="ECO:0000313" key="10">
    <source>
        <dbReference type="Proteomes" id="UP000249557"/>
    </source>
</evidence>
<accession>A0A2W5A408</accession>
<dbReference type="PANTHER" id="PTHR45663:SF11">
    <property type="entry name" value="GEO12009P1"/>
    <property type="match status" value="1"/>
</dbReference>
<evidence type="ECO:0000256" key="3">
    <source>
        <dbReference type="ARBA" id="ARBA00022982"/>
    </source>
</evidence>
<dbReference type="NCBIfam" id="TIGR01068">
    <property type="entry name" value="thioredoxin"/>
    <property type="match status" value="1"/>
</dbReference>
<dbReference type="PROSITE" id="PS51354">
    <property type="entry name" value="GLUTAREDOXIN_2"/>
    <property type="match status" value="1"/>
</dbReference>
<dbReference type="Pfam" id="PF14559">
    <property type="entry name" value="TPR_19"/>
    <property type="match status" value="1"/>
</dbReference>
<keyword evidence="4" id="KW-1015">Disulfide bond</keyword>
<dbReference type="PANTHER" id="PTHR45663">
    <property type="entry name" value="GEO12009P1"/>
    <property type="match status" value="1"/>
</dbReference>
<sequence>MALFGITPPKAKQENTAPASADQPVFDITTADFEQRVMMASMTTPVLVDFWAPWCGPCKQLMPVLEAEVTAAKGEVLLAKVNIDENPELAQALRIQSVPTVMAFFQGQPVTGFAGARPASEIRNLIAQLVKLARSAKPEAIDIPAALKDAAAHLANGNLMEAQQLYIAVLSQDETNADAYVGMVRTMIGAGALEEAEGMVANAPELIAKNPAFAAAKTSLEIAKGAGEAAAKLQPLQQKADAAPDDHQARFDLACAQFASGLKAPAVDNLLEIIRKDRAWNNDAARLELLRYFEALGFVDPLSVDGRKKLSRILFS</sequence>
<dbReference type="InterPro" id="IPR005746">
    <property type="entry name" value="Thioredoxin"/>
</dbReference>
<protein>
    <recommendedName>
        <fullName evidence="6">Thioredoxin</fullName>
    </recommendedName>
</protein>
<dbReference type="AlphaFoldDB" id="A0A2W5A408"/>
<keyword evidence="3" id="KW-0249">Electron transport</keyword>
<evidence type="ECO:0000256" key="7">
    <source>
        <dbReference type="SAM" id="MobiDB-lite"/>
    </source>
</evidence>
<keyword evidence="2" id="KW-0813">Transport</keyword>
<dbReference type="SUPFAM" id="SSF48452">
    <property type="entry name" value="TPR-like"/>
    <property type="match status" value="1"/>
</dbReference>
<gene>
    <name evidence="9" type="primary">trxA</name>
    <name evidence="9" type="ORF">DI626_04550</name>
</gene>
<dbReference type="CDD" id="cd02956">
    <property type="entry name" value="ybbN"/>
    <property type="match status" value="1"/>
</dbReference>
<evidence type="ECO:0000259" key="8">
    <source>
        <dbReference type="PROSITE" id="PS51352"/>
    </source>
</evidence>
<dbReference type="InterPro" id="IPR036249">
    <property type="entry name" value="Thioredoxin-like_sf"/>
</dbReference>
<dbReference type="GO" id="GO:0045454">
    <property type="term" value="P:cell redox homeostasis"/>
    <property type="evidence" value="ECO:0007669"/>
    <property type="project" value="TreeGrafter"/>
</dbReference>
<evidence type="ECO:0000313" key="9">
    <source>
        <dbReference type="EMBL" id="PZO87189.1"/>
    </source>
</evidence>
<keyword evidence="5" id="KW-0676">Redox-active center</keyword>
<evidence type="ECO:0000256" key="4">
    <source>
        <dbReference type="ARBA" id="ARBA00023157"/>
    </source>
</evidence>
<evidence type="ECO:0000256" key="6">
    <source>
        <dbReference type="NCBIfam" id="TIGR01068"/>
    </source>
</evidence>
<dbReference type="PROSITE" id="PS00194">
    <property type="entry name" value="THIOREDOXIN_1"/>
    <property type="match status" value="1"/>
</dbReference>
<dbReference type="Pfam" id="PF00085">
    <property type="entry name" value="Thioredoxin"/>
    <property type="match status" value="1"/>
</dbReference>
<evidence type="ECO:0000256" key="2">
    <source>
        <dbReference type="ARBA" id="ARBA00022448"/>
    </source>
</evidence>
<dbReference type="GO" id="GO:0006950">
    <property type="term" value="P:response to stress"/>
    <property type="evidence" value="ECO:0007669"/>
    <property type="project" value="UniProtKB-ARBA"/>
</dbReference>
<dbReference type="InterPro" id="IPR017937">
    <property type="entry name" value="Thioredoxin_CS"/>
</dbReference>
<feature type="domain" description="Thioredoxin" evidence="8">
    <location>
        <begin position="6"/>
        <end position="131"/>
    </location>
</feature>
<reference evidence="9 10" key="1">
    <citation type="submission" date="2017-08" db="EMBL/GenBank/DDBJ databases">
        <title>Infants hospitalized years apart are colonized by the same room-sourced microbial strains.</title>
        <authorList>
            <person name="Brooks B."/>
            <person name="Olm M.R."/>
            <person name="Firek B.A."/>
            <person name="Baker R."/>
            <person name="Thomas B.C."/>
            <person name="Morowitz M.J."/>
            <person name="Banfield J.F."/>
        </authorList>
    </citation>
    <scope>NUCLEOTIDE SEQUENCE [LARGE SCALE GENOMIC DNA]</scope>
    <source>
        <strain evidence="9">S2_018_000_R2_104</strain>
    </source>
</reference>
<dbReference type="InterPro" id="IPR013766">
    <property type="entry name" value="Thioredoxin_domain"/>
</dbReference>
<evidence type="ECO:0000256" key="5">
    <source>
        <dbReference type="ARBA" id="ARBA00023284"/>
    </source>
</evidence>
<dbReference type="Pfam" id="PF14561">
    <property type="entry name" value="TPR_20"/>
    <property type="match status" value="1"/>
</dbReference>
<comment type="similarity">
    <text evidence="1">Belongs to the thioredoxin family.</text>
</comment>
<organism evidence="9 10">
    <name type="scientific">Micavibrio aeruginosavorus</name>
    <dbReference type="NCBI Taxonomy" id="349221"/>
    <lineage>
        <taxon>Bacteria</taxon>
        <taxon>Pseudomonadati</taxon>
        <taxon>Bdellovibrionota</taxon>
        <taxon>Bdellovibrionia</taxon>
        <taxon>Bdellovibrionales</taxon>
        <taxon>Pseudobdellovibrionaceae</taxon>
        <taxon>Micavibrio</taxon>
    </lineage>
</organism>
<evidence type="ECO:0000256" key="1">
    <source>
        <dbReference type="ARBA" id="ARBA00008987"/>
    </source>
</evidence>